<name>A0ABY6MR39_9BURK</name>
<reference evidence="2" key="1">
    <citation type="submission" date="2022-10" db="EMBL/GenBank/DDBJ databases">
        <title>Complete genome sequence of Schlegelella aquatica LMG 23380.</title>
        <authorList>
            <person name="Musilova J."/>
            <person name="Kourilova X."/>
            <person name="Bezdicek M."/>
            <person name="Hermankova K."/>
            <person name="Obruca S."/>
            <person name="Sedlar K."/>
        </authorList>
    </citation>
    <scope>NUCLEOTIDE SEQUENCE</scope>
    <source>
        <strain evidence="2">LMG 23380</strain>
    </source>
</reference>
<dbReference type="EMBL" id="CP110257">
    <property type="protein sequence ID" value="UZD54474.1"/>
    <property type="molecule type" value="Genomic_DNA"/>
</dbReference>
<proteinExistence type="predicted"/>
<accession>A0ABY6MR39</accession>
<dbReference type="Gene3D" id="3.40.50.300">
    <property type="entry name" value="P-loop containing nucleotide triphosphate hydrolases"/>
    <property type="match status" value="1"/>
</dbReference>
<organism evidence="2 3">
    <name type="scientific">Caldimonas aquatica</name>
    <dbReference type="NCBI Taxonomy" id="376175"/>
    <lineage>
        <taxon>Bacteria</taxon>
        <taxon>Pseudomonadati</taxon>
        <taxon>Pseudomonadota</taxon>
        <taxon>Betaproteobacteria</taxon>
        <taxon>Burkholderiales</taxon>
        <taxon>Sphaerotilaceae</taxon>
        <taxon>Caldimonas</taxon>
    </lineage>
</organism>
<evidence type="ECO:0000313" key="2">
    <source>
        <dbReference type="EMBL" id="UZD54474.1"/>
    </source>
</evidence>
<keyword evidence="3" id="KW-1185">Reference proteome</keyword>
<gene>
    <name evidence="2" type="ORF">OMP39_12520</name>
</gene>
<feature type="region of interest" description="Disordered" evidence="1">
    <location>
        <begin position="1"/>
        <end position="20"/>
    </location>
</feature>
<evidence type="ECO:0000256" key="1">
    <source>
        <dbReference type="SAM" id="MobiDB-lite"/>
    </source>
</evidence>
<dbReference type="SUPFAM" id="SSF52540">
    <property type="entry name" value="P-loop containing nucleoside triphosphate hydrolases"/>
    <property type="match status" value="1"/>
</dbReference>
<dbReference type="InterPro" id="IPR027417">
    <property type="entry name" value="P-loop_NTPase"/>
</dbReference>
<dbReference type="Proteomes" id="UP001163266">
    <property type="component" value="Chromosome"/>
</dbReference>
<sequence>MSERPQITARGAGRDATPMPALGDGERLLYVMGPSGAGKDSVLAAALAILRREEPLRLARRTVARPHGGASAADETVSLPQMRRWLSEGEFALHWEAHGCLYGIRWAALEQWLAGDWVLINGSRAHWLRWSPQVPAAHSICITAPEHVLRERLLRRGRDSGSQVEARMARYREFEGLPADLVLRNEGDVARTAQALVAWWRGLLDGKTGRAARARSAA</sequence>
<evidence type="ECO:0000313" key="3">
    <source>
        <dbReference type="Proteomes" id="UP001163266"/>
    </source>
</evidence>
<dbReference type="RefSeq" id="WP_264892042.1">
    <property type="nucleotide sequence ID" value="NZ_CP110257.1"/>
</dbReference>
<protein>
    <submittedName>
        <fullName evidence="2">Phosphonate metabolism protein/1,5-bisphosphokinase (PRPP-forming) PhnN</fullName>
    </submittedName>
</protein>